<dbReference type="InterPro" id="IPR004242">
    <property type="entry name" value="Transposase_21"/>
</dbReference>
<gene>
    <name evidence="5" type="ORF">QYE76_006172</name>
</gene>
<feature type="domain" description="DUF4218" evidence="4">
    <location>
        <begin position="712"/>
        <end position="824"/>
    </location>
</feature>
<organism evidence="5 6">
    <name type="scientific">Lolium multiflorum</name>
    <name type="common">Italian ryegrass</name>
    <name type="synonym">Lolium perenne subsp. multiflorum</name>
    <dbReference type="NCBI Taxonomy" id="4521"/>
    <lineage>
        <taxon>Eukaryota</taxon>
        <taxon>Viridiplantae</taxon>
        <taxon>Streptophyta</taxon>
        <taxon>Embryophyta</taxon>
        <taxon>Tracheophyta</taxon>
        <taxon>Spermatophyta</taxon>
        <taxon>Magnoliopsida</taxon>
        <taxon>Liliopsida</taxon>
        <taxon>Poales</taxon>
        <taxon>Poaceae</taxon>
        <taxon>BOP clade</taxon>
        <taxon>Pooideae</taxon>
        <taxon>Poodae</taxon>
        <taxon>Poeae</taxon>
        <taxon>Poeae Chloroplast Group 2 (Poeae type)</taxon>
        <taxon>Loliodinae</taxon>
        <taxon>Loliinae</taxon>
        <taxon>Lolium</taxon>
    </lineage>
</organism>
<dbReference type="InterPro" id="IPR025312">
    <property type="entry name" value="DUF4216"/>
</dbReference>
<protein>
    <recommendedName>
        <fullName evidence="7">Transposon protein, putative, CACTA, En/Spm sub-class</fullName>
    </recommendedName>
</protein>
<feature type="region of interest" description="Disordered" evidence="2">
    <location>
        <begin position="1338"/>
        <end position="1364"/>
    </location>
</feature>
<dbReference type="Pfam" id="PF13952">
    <property type="entry name" value="DUF4216"/>
    <property type="match status" value="1"/>
</dbReference>
<feature type="region of interest" description="Disordered" evidence="2">
    <location>
        <begin position="1696"/>
        <end position="1735"/>
    </location>
</feature>
<dbReference type="PANTHER" id="PTHR48258:SF15">
    <property type="entry name" value="OS02G0543900 PROTEIN"/>
    <property type="match status" value="1"/>
</dbReference>
<keyword evidence="6" id="KW-1185">Reference proteome</keyword>
<accession>A0AAD8RW75</accession>
<evidence type="ECO:0000313" key="5">
    <source>
        <dbReference type="EMBL" id="KAK1631857.1"/>
    </source>
</evidence>
<feature type="coiled-coil region" evidence="1">
    <location>
        <begin position="1418"/>
        <end position="1448"/>
    </location>
</feature>
<dbReference type="Pfam" id="PF02992">
    <property type="entry name" value="Transposase_21"/>
    <property type="match status" value="1"/>
</dbReference>
<dbReference type="Proteomes" id="UP001231189">
    <property type="component" value="Unassembled WGS sequence"/>
</dbReference>
<evidence type="ECO:0000313" key="6">
    <source>
        <dbReference type="Proteomes" id="UP001231189"/>
    </source>
</evidence>
<feature type="compositionally biased region" description="Basic residues" evidence="2">
    <location>
        <begin position="520"/>
        <end position="532"/>
    </location>
</feature>
<evidence type="ECO:0000259" key="3">
    <source>
        <dbReference type="Pfam" id="PF13952"/>
    </source>
</evidence>
<feature type="region of interest" description="Disordered" evidence="2">
    <location>
        <begin position="1561"/>
        <end position="1581"/>
    </location>
</feature>
<feature type="compositionally biased region" description="Acidic residues" evidence="2">
    <location>
        <begin position="1145"/>
        <end position="1169"/>
    </location>
</feature>
<feature type="compositionally biased region" description="Basic and acidic residues" evidence="2">
    <location>
        <begin position="1561"/>
        <end position="1573"/>
    </location>
</feature>
<dbReference type="InterPro" id="IPR004252">
    <property type="entry name" value="Probable_transposase_24"/>
</dbReference>
<feature type="region of interest" description="Disordered" evidence="2">
    <location>
        <begin position="1145"/>
        <end position="1201"/>
    </location>
</feature>
<dbReference type="PANTHER" id="PTHR48258">
    <property type="entry name" value="DUF4218 DOMAIN-CONTAINING PROTEIN-RELATED"/>
    <property type="match status" value="1"/>
</dbReference>
<name>A0AAD8RW75_LOLMU</name>
<keyword evidence="1" id="KW-0175">Coiled coil</keyword>
<evidence type="ECO:0000259" key="4">
    <source>
        <dbReference type="Pfam" id="PF13960"/>
    </source>
</evidence>
<feature type="region of interest" description="Disordered" evidence="2">
    <location>
        <begin position="517"/>
        <end position="545"/>
    </location>
</feature>
<feature type="region of interest" description="Disordered" evidence="2">
    <location>
        <begin position="1494"/>
        <end position="1543"/>
    </location>
</feature>
<proteinExistence type="predicted"/>
<evidence type="ECO:0000256" key="1">
    <source>
        <dbReference type="SAM" id="Coils"/>
    </source>
</evidence>
<sequence>MENYSLLMGAAAVMKMAVEMAAVSMEKPSGHFPLGGPGTDPVPRILASRWRRLGRFWHDVDIVNDHLVCTGFMPGYKTWLFHGEPVVNNDPDTHSSSPEDSSNARDEIDQLLLDGFDMYPRSSLHSEEEEGSEDDSEDEDVETYKRLVNDGGQQLYPGCKKFSKLQFLVRLLNIKNVRGMTNAAFEDMLTLFREALPEGHSLPKKFHEAKQYIRGVGLAYDTYDVCFNDCIIFRGIHANANVCPVCKTSRWKTERSVVGGKRISRVARKVIRHFPLKKRVRRLFISNKTAALMSWHNDGRTKDEVMRHPADSPAWKNFDSRYRSFSKEPRNIRFGLATDGFNPFRNMNLSYCIWPIILIPYNFPPWICMKETNFILSVIVPGRRSPGKDIDVYLQLVIDELQELWHHGVLVHDAHFGKKFRVYAALLWTISDWLGHGILSGESIVVCSHCLLGTCSRRLKHGHKACFLGHRRFLSRDHAFRRDEKSFDGTTDFRDPPVQPTGEEISAMTMDIQTAYGKLQKQKRSGRKKRKRGEGDEDLENKEEVHTVESTFKKRSIFFQLEYWKFLLVRHNLDSMHIEKNVFDNIVNTLLDVDKRSKDNANARMDMKRMKIREHLHIDETQEKPDLPDAVYYMESSKKKMFCGLVKNVRFPDNHASSMYNKVRLEENKFVGLKTHDCHILFEEILPLAVMKTLPEEVALPLVKLAKCFKVITSKIVSNKEIAIVEDQLPEILCELEKIFPPTFFDIMEHLVIHLPAEVRLAGPVQFRNMWSTEMFIGNMKNWVHNRSHPEGSIAESYLFDECLTFCSRYVDDCNTKFNRAPRHDDNLTSSANKNCSKYLTIFGRPLSACSISELDYLSWTQAQKYVLFNYEHISSYTEKHMKSLAAGKKRKSKRQVEVDHHRTFHTWFIDHVQSLLLKGTKLPEDIVLLANKPYMMVKKYNSYSINGCVFHTKEFAAGKSTQCDGVSNTSMTSSYSSSKDKNPLKGEVEYYGRIVEIVELNYSNQGSVVLFKCEWSKPAGVKNIANFGITQVNLKQLEFGSEPFIFASQAKQIYYVKDAVDDDWYSVVCPSIRDYFDMEPRIDRTNKSDTQEWKEKMIQVGEAVTAGSNGANMLERFIHIAKATGYLPGNQQIVDNKTIYEQLEEDEDDDDDEDDSDEEDDDEEDGAEDGQRENDGEGYDSDATTDPGTEEEKSHRGPTLLKGFWKHVNPNCKIDVEFNDNGQPCGPNTSQFSNFVGSLVKGKEISMAATSWSKVPRSDKMHLWETVKAFFNVEERHRYWVLKSAGKKWKDFKCYLKKKHYKSKLSIEEKVANGCGQRLPEAQWDWLVRRWKQKKSERLSRKNKTARKNQPNSTHTTGSRSFAVVQDQTNEINDKLNANPELHGDEANPNDLYSTLFPKAKKSTRYGLGMVVGGKGSENLAQALAALEESRKETRDLKLVVENMARKTDIIEGQLSQLMLVYQASQKIQDNQQQQQQTSEEGMECIPTIQETKSTEETNVRRSQKHSHTSEVGGYQAKETRSTEVTHAKRSQKHSHTSEVGGYQAKTASVNKIIKSVKMEKAQENKMKNSEVKKKKHKGTVKVTKGMDVALTSPTSEAVVALGTVQNADTDEYIEVMINMVLKRTTRLPQAKGRMTPLGQAEAHSVQWPRKNVSTEQVDMTHASIVSSMDKNLRIHSRSDGRVLTLEEQAANRDEIRRTDNLNDSQNPDRTKRRRTFTFKSKASIASPVQADDV</sequence>
<dbReference type="InterPro" id="IPR025452">
    <property type="entry name" value="DUF4218"/>
</dbReference>
<reference evidence="5" key="1">
    <citation type="submission" date="2023-07" db="EMBL/GenBank/DDBJ databases">
        <title>A chromosome-level genome assembly of Lolium multiflorum.</title>
        <authorList>
            <person name="Chen Y."/>
            <person name="Copetti D."/>
            <person name="Kolliker R."/>
            <person name="Studer B."/>
        </authorList>
    </citation>
    <scope>NUCLEOTIDE SEQUENCE</scope>
    <source>
        <strain evidence="5">02402/16</strain>
        <tissue evidence="5">Leaf</tissue>
    </source>
</reference>
<dbReference type="Pfam" id="PF13960">
    <property type="entry name" value="DUF4218"/>
    <property type="match status" value="1"/>
</dbReference>
<evidence type="ECO:0000256" key="2">
    <source>
        <dbReference type="SAM" id="MobiDB-lite"/>
    </source>
</evidence>
<feature type="compositionally biased region" description="Basic and acidic residues" evidence="2">
    <location>
        <begin position="1519"/>
        <end position="1528"/>
    </location>
</feature>
<feature type="compositionally biased region" description="Polar residues" evidence="2">
    <location>
        <begin position="1349"/>
        <end position="1364"/>
    </location>
</feature>
<dbReference type="EMBL" id="JAUUTY010000005">
    <property type="protein sequence ID" value="KAK1631857.1"/>
    <property type="molecule type" value="Genomic_DNA"/>
</dbReference>
<feature type="domain" description="DUF4216" evidence="3">
    <location>
        <begin position="999"/>
        <end position="1066"/>
    </location>
</feature>
<dbReference type="Pfam" id="PF03004">
    <property type="entry name" value="Transposase_24"/>
    <property type="match status" value="1"/>
</dbReference>
<evidence type="ECO:0008006" key="7">
    <source>
        <dbReference type="Google" id="ProtNLM"/>
    </source>
</evidence>
<comment type="caution">
    <text evidence="5">The sequence shown here is derived from an EMBL/GenBank/DDBJ whole genome shotgun (WGS) entry which is preliminary data.</text>
</comment>